<keyword evidence="2" id="KW-0186">Copper</keyword>
<dbReference type="AlphaFoldDB" id="A0A128EG86"/>
<evidence type="ECO:0000256" key="2">
    <source>
        <dbReference type="RuleBase" id="RU000393"/>
    </source>
</evidence>
<feature type="chain" id="PRO_5007281511" description="Superoxide dismutase [Cu-Zn]" evidence="3">
    <location>
        <begin position="18"/>
        <end position="184"/>
    </location>
</feature>
<dbReference type="RefSeq" id="WP_075494732.1">
    <property type="nucleotide sequence ID" value="NZ_CP053844.1"/>
</dbReference>
<dbReference type="GO" id="GO:0005507">
    <property type="term" value="F:copper ion binding"/>
    <property type="evidence" value="ECO:0007669"/>
    <property type="project" value="InterPro"/>
</dbReference>
<comment type="catalytic activity">
    <reaction evidence="2">
        <text>2 superoxide + 2 H(+) = H2O2 + O2</text>
        <dbReference type="Rhea" id="RHEA:20696"/>
        <dbReference type="ChEBI" id="CHEBI:15378"/>
        <dbReference type="ChEBI" id="CHEBI:15379"/>
        <dbReference type="ChEBI" id="CHEBI:16240"/>
        <dbReference type="ChEBI" id="CHEBI:18421"/>
        <dbReference type="EC" id="1.15.1.1"/>
    </reaction>
</comment>
<evidence type="ECO:0000313" key="5">
    <source>
        <dbReference type="EMBL" id="CZE47581.1"/>
    </source>
</evidence>
<gene>
    <name evidence="5" type="primary">sodC</name>
    <name evidence="5" type="ORF">ERS672216_00970</name>
</gene>
<feature type="signal peptide" evidence="3">
    <location>
        <begin position="1"/>
        <end position="17"/>
    </location>
</feature>
<reference evidence="5 6" key="1">
    <citation type="submission" date="2016-02" db="EMBL/GenBank/DDBJ databases">
        <authorList>
            <consortium name="Pathogen Informatics"/>
        </authorList>
    </citation>
    <scope>NUCLEOTIDE SEQUENCE [LARGE SCALE GENOMIC DNA]</scope>
    <source>
        <strain evidence="5 6">RC20</strain>
    </source>
</reference>
<evidence type="ECO:0000259" key="4">
    <source>
        <dbReference type="Pfam" id="PF00080"/>
    </source>
</evidence>
<dbReference type="EC" id="1.15.1.1" evidence="2"/>
<comment type="similarity">
    <text evidence="1 2">Belongs to the Cu-Zn superoxide dismutase family.</text>
</comment>
<dbReference type="InterPro" id="IPR036423">
    <property type="entry name" value="SOD-like_Cu/Zn_dom_sf"/>
</dbReference>
<dbReference type="InterPro" id="IPR001424">
    <property type="entry name" value="SOD_Cu_Zn_dom"/>
</dbReference>
<evidence type="ECO:0000256" key="1">
    <source>
        <dbReference type="ARBA" id="ARBA00010457"/>
    </source>
</evidence>
<keyword evidence="3" id="KW-0732">Signal</keyword>
<keyword evidence="2" id="KW-0479">Metal-binding</keyword>
<comment type="cofactor">
    <cofactor evidence="2">
        <name>Zn(2+)</name>
        <dbReference type="ChEBI" id="CHEBI:29105"/>
    </cofactor>
    <text evidence="2">Binds 1 zinc ion per subunit.</text>
</comment>
<keyword evidence="6" id="KW-1185">Reference proteome</keyword>
<dbReference type="CDD" id="cd00305">
    <property type="entry name" value="Cu-Zn_Superoxide_Dismutase"/>
    <property type="match status" value="1"/>
</dbReference>
<accession>A0A128EG86</accession>
<dbReference type="Gene3D" id="2.60.40.200">
    <property type="entry name" value="Superoxide dismutase, copper/zinc binding domain"/>
    <property type="match status" value="1"/>
</dbReference>
<dbReference type="PROSITE" id="PS00087">
    <property type="entry name" value="SOD_CU_ZN_1"/>
    <property type="match status" value="1"/>
</dbReference>
<dbReference type="OrthoDB" id="5431326at2"/>
<dbReference type="EMBL" id="FIZP01000003">
    <property type="protein sequence ID" value="CZE47581.1"/>
    <property type="molecule type" value="Genomic_DNA"/>
</dbReference>
<proteinExistence type="inferred from homology"/>
<evidence type="ECO:0000313" key="6">
    <source>
        <dbReference type="Proteomes" id="UP000069632"/>
    </source>
</evidence>
<organism evidence="5 6">
    <name type="scientific">Campylobacter geochelonis</name>
    <dbReference type="NCBI Taxonomy" id="1780362"/>
    <lineage>
        <taxon>Bacteria</taxon>
        <taxon>Pseudomonadati</taxon>
        <taxon>Campylobacterota</taxon>
        <taxon>Epsilonproteobacteria</taxon>
        <taxon>Campylobacterales</taxon>
        <taxon>Campylobacteraceae</taxon>
        <taxon>Campylobacter</taxon>
    </lineage>
</organism>
<dbReference type="PANTHER" id="PTHR10003">
    <property type="entry name" value="SUPEROXIDE DISMUTASE CU-ZN -RELATED"/>
    <property type="match status" value="1"/>
</dbReference>
<feature type="domain" description="Superoxide dismutase copper/zinc binding" evidence="4">
    <location>
        <begin position="55"/>
        <end position="183"/>
    </location>
</feature>
<dbReference type="InterPro" id="IPR024134">
    <property type="entry name" value="SOD_Cu/Zn_/chaperone"/>
</dbReference>
<comment type="function">
    <text evidence="2">Destroys radicals which are normally produced within the cells and which are toxic to biological systems.</text>
</comment>
<dbReference type="Proteomes" id="UP000069632">
    <property type="component" value="Unassembled WGS sequence"/>
</dbReference>
<keyword evidence="2" id="KW-0862">Zinc</keyword>
<dbReference type="PROSITE" id="PS00332">
    <property type="entry name" value="SOD_CU_ZN_2"/>
    <property type="match status" value="1"/>
</dbReference>
<protein>
    <recommendedName>
        <fullName evidence="2">Superoxide dismutase [Cu-Zn]</fullName>
        <ecNumber evidence="2">1.15.1.1</ecNumber>
    </recommendedName>
</protein>
<sequence>MKKILLAGVLASTLLFAAEHKHEEEAVNFDPKSVEHLVIPMNLLSEKGDVSVGEVVAVKTNYGVAFFPNLKGIEAGIHGFHVHTNPDCGATDKGLGMKAGGHWDPTDTKKHSFPWDDAGHKGDLPALVADKDGNAIYPVLAPKIKSLDELKGHSLMVHVGGDNHSDHPKALGGGGARLVCGVIK</sequence>
<comment type="cofactor">
    <cofactor evidence="2">
        <name>Cu cation</name>
        <dbReference type="ChEBI" id="CHEBI:23378"/>
    </cofactor>
    <text evidence="2">Binds 1 copper ion per subunit.</text>
</comment>
<dbReference type="GO" id="GO:0004784">
    <property type="term" value="F:superoxide dismutase activity"/>
    <property type="evidence" value="ECO:0007669"/>
    <property type="project" value="UniProtKB-EC"/>
</dbReference>
<dbReference type="SUPFAM" id="SSF49329">
    <property type="entry name" value="Cu,Zn superoxide dismutase-like"/>
    <property type="match status" value="1"/>
</dbReference>
<evidence type="ECO:0000256" key="3">
    <source>
        <dbReference type="SAM" id="SignalP"/>
    </source>
</evidence>
<dbReference type="Pfam" id="PF00080">
    <property type="entry name" value="Sod_Cu"/>
    <property type="match status" value="1"/>
</dbReference>
<dbReference type="InterPro" id="IPR018152">
    <property type="entry name" value="SOD_Cu/Zn_BS"/>
</dbReference>
<keyword evidence="2 5" id="KW-0560">Oxidoreductase</keyword>
<name>A0A128EG86_9BACT</name>